<dbReference type="InParanoid" id="A7EVL6"/>
<proteinExistence type="predicted"/>
<keyword evidence="2" id="KW-1185">Reference proteome</keyword>
<evidence type="ECO:0000313" key="1">
    <source>
        <dbReference type="EMBL" id="EDN93508.1"/>
    </source>
</evidence>
<evidence type="ECO:0000313" key="2">
    <source>
        <dbReference type="Proteomes" id="UP000001312"/>
    </source>
</evidence>
<protein>
    <submittedName>
        <fullName evidence="1">Uncharacterized protein</fullName>
    </submittedName>
</protein>
<reference evidence="2" key="1">
    <citation type="journal article" date="2011" name="PLoS Genet.">
        <title>Genomic analysis of the necrotrophic fungal pathogens Sclerotinia sclerotiorum and Botrytis cinerea.</title>
        <authorList>
            <person name="Amselem J."/>
            <person name="Cuomo C.A."/>
            <person name="van Kan J.A."/>
            <person name="Viaud M."/>
            <person name="Benito E.P."/>
            <person name="Couloux A."/>
            <person name="Coutinho P.M."/>
            <person name="de Vries R.P."/>
            <person name="Dyer P.S."/>
            <person name="Fillinger S."/>
            <person name="Fournier E."/>
            <person name="Gout L."/>
            <person name="Hahn M."/>
            <person name="Kohn L."/>
            <person name="Lapalu N."/>
            <person name="Plummer K.M."/>
            <person name="Pradier J.M."/>
            <person name="Quevillon E."/>
            <person name="Sharon A."/>
            <person name="Simon A."/>
            <person name="ten Have A."/>
            <person name="Tudzynski B."/>
            <person name="Tudzynski P."/>
            <person name="Wincker P."/>
            <person name="Andrew M."/>
            <person name="Anthouard V."/>
            <person name="Beever R.E."/>
            <person name="Beffa R."/>
            <person name="Benoit I."/>
            <person name="Bouzid O."/>
            <person name="Brault B."/>
            <person name="Chen Z."/>
            <person name="Choquer M."/>
            <person name="Collemare J."/>
            <person name="Cotton P."/>
            <person name="Danchin E.G."/>
            <person name="Da Silva C."/>
            <person name="Gautier A."/>
            <person name="Giraud C."/>
            <person name="Giraud T."/>
            <person name="Gonzalez C."/>
            <person name="Grossetete S."/>
            <person name="Guldener U."/>
            <person name="Henrissat B."/>
            <person name="Howlett B.J."/>
            <person name="Kodira C."/>
            <person name="Kretschmer M."/>
            <person name="Lappartient A."/>
            <person name="Leroch M."/>
            <person name="Levis C."/>
            <person name="Mauceli E."/>
            <person name="Neuveglise C."/>
            <person name="Oeser B."/>
            <person name="Pearson M."/>
            <person name="Poulain J."/>
            <person name="Poussereau N."/>
            <person name="Quesneville H."/>
            <person name="Rascle C."/>
            <person name="Schumacher J."/>
            <person name="Segurens B."/>
            <person name="Sexton A."/>
            <person name="Silva E."/>
            <person name="Sirven C."/>
            <person name="Soanes D.M."/>
            <person name="Talbot N.J."/>
            <person name="Templeton M."/>
            <person name="Yandava C."/>
            <person name="Yarden O."/>
            <person name="Zeng Q."/>
            <person name="Rollins J.A."/>
            <person name="Lebrun M.H."/>
            <person name="Dickman M."/>
        </authorList>
    </citation>
    <scope>NUCLEOTIDE SEQUENCE [LARGE SCALE GENOMIC DNA]</scope>
    <source>
        <strain evidence="2">ATCC 18683 / 1980 / Ss-1</strain>
    </source>
</reference>
<dbReference type="AlphaFoldDB" id="A7EVL6"/>
<sequence>MSNSSEYQICQGSRYPLEIEFRYVIGWFFIADANAQMRPLPAPLAFIIFREEEY</sequence>
<dbReference type="GeneID" id="5485631"/>
<dbReference type="RefSeq" id="XP_001589653.1">
    <property type="nucleotide sequence ID" value="XM_001589603.1"/>
</dbReference>
<gene>
    <name evidence="1" type="ORF">SS1G_09375</name>
</gene>
<dbReference type="EMBL" id="CH476633">
    <property type="protein sequence ID" value="EDN93508.1"/>
    <property type="molecule type" value="Genomic_DNA"/>
</dbReference>
<dbReference type="Proteomes" id="UP000001312">
    <property type="component" value="Unassembled WGS sequence"/>
</dbReference>
<name>A7EVL6_SCLS1</name>
<dbReference type="HOGENOM" id="CLU_3051807_0_0_1"/>
<accession>A7EVL6</accession>
<organism evidence="1 2">
    <name type="scientific">Sclerotinia sclerotiorum (strain ATCC 18683 / 1980 / Ss-1)</name>
    <name type="common">White mold</name>
    <name type="synonym">Whetzelinia sclerotiorum</name>
    <dbReference type="NCBI Taxonomy" id="665079"/>
    <lineage>
        <taxon>Eukaryota</taxon>
        <taxon>Fungi</taxon>
        <taxon>Dikarya</taxon>
        <taxon>Ascomycota</taxon>
        <taxon>Pezizomycotina</taxon>
        <taxon>Leotiomycetes</taxon>
        <taxon>Helotiales</taxon>
        <taxon>Sclerotiniaceae</taxon>
        <taxon>Sclerotinia</taxon>
    </lineage>
</organism>
<dbReference type="KEGG" id="ssl:SS1G_09375"/>